<dbReference type="Pfam" id="PF07727">
    <property type="entry name" value="RVT_2"/>
    <property type="match status" value="1"/>
</dbReference>
<evidence type="ECO:0000313" key="2">
    <source>
        <dbReference type="EMBL" id="RVW24417.1"/>
    </source>
</evidence>
<proteinExistence type="predicted"/>
<name>A0A438CMH3_VITVI</name>
<evidence type="ECO:0000313" key="3">
    <source>
        <dbReference type="Proteomes" id="UP000288805"/>
    </source>
</evidence>
<accession>A0A438CMH3</accession>
<dbReference type="EMBL" id="QGNW01002173">
    <property type="protein sequence ID" value="RVW24417.1"/>
    <property type="molecule type" value="Genomic_DNA"/>
</dbReference>
<feature type="domain" description="Reverse transcriptase Ty1/copia-type" evidence="1">
    <location>
        <begin position="18"/>
        <end position="99"/>
    </location>
</feature>
<organism evidence="2 3">
    <name type="scientific">Vitis vinifera</name>
    <name type="common">Grape</name>
    <dbReference type="NCBI Taxonomy" id="29760"/>
    <lineage>
        <taxon>Eukaryota</taxon>
        <taxon>Viridiplantae</taxon>
        <taxon>Streptophyta</taxon>
        <taxon>Embryophyta</taxon>
        <taxon>Tracheophyta</taxon>
        <taxon>Spermatophyta</taxon>
        <taxon>Magnoliopsida</taxon>
        <taxon>eudicotyledons</taxon>
        <taxon>Gunneridae</taxon>
        <taxon>Pentapetalae</taxon>
        <taxon>rosids</taxon>
        <taxon>Vitales</taxon>
        <taxon>Vitaceae</taxon>
        <taxon>Viteae</taxon>
        <taxon>Vitis</taxon>
    </lineage>
</organism>
<reference evidence="2 3" key="1">
    <citation type="journal article" date="2018" name="PLoS Genet.">
        <title>Population sequencing reveals clonal diversity and ancestral inbreeding in the grapevine cultivar Chardonnay.</title>
        <authorList>
            <person name="Roach M.J."/>
            <person name="Johnson D.L."/>
            <person name="Bohlmann J."/>
            <person name="van Vuuren H.J."/>
            <person name="Jones S.J."/>
            <person name="Pretorius I.S."/>
            <person name="Schmidt S.A."/>
            <person name="Borneman A.R."/>
        </authorList>
    </citation>
    <scope>NUCLEOTIDE SEQUENCE [LARGE SCALE GENOMIC DNA]</scope>
    <source>
        <strain evidence="3">cv. Chardonnay</strain>
        <tissue evidence="2">Leaf</tissue>
    </source>
</reference>
<dbReference type="InterPro" id="IPR043502">
    <property type="entry name" value="DNA/RNA_pol_sf"/>
</dbReference>
<dbReference type="AlphaFoldDB" id="A0A438CMH3"/>
<dbReference type="PANTHER" id="PTHR11439">
    <property type="entry name" value="GAG-POL-RELATED RETROTRANSPOSON"/>
    <property type="match status" value="1"/>
</dbReference>
<dbReference type="PANTHER" id="PTHR11439:SF511">
    <property type="match status" value="1"/>
</dbReference>
<dbReference type="Proteomes" id="UP000288805">
    <property type="component" value="Unassembled WGS sequence"/>
</dbReference>
<protein>
    <submittedName>
        <fullName evidence="2">Retrovirus-related Pol polyprotein from transposon RE1</fullName>
    </submittedName>
</protein>
<comment type="caution">
    <text evidence="2">The sequence shown here is derived from an EMBL/GenBank/DDBJ whole genome shotgun (WGS) entry which is preliminary data.</text>
</comment>
<sequence>MHSGRLFFVHQKKGKSFTALLIYVDDILITGNDPVSIATTKKFLHSHFHLKDLDDLKYFLGIEVSASKNGIFISQRKYALEIIEDAGLLGAAPIDTPMERGLKFLIRAICSRIKFMHQPRKAHMEAAFRVVRYLKNAPGQEGPLQAMCIPWTFTDFLEIKATENSVTLFTEAEYRAMTGACSLHIIANPIFHERTRHIDMDCHYIGTRSRWFHYYKTCELSAPTCRHSD</sequence>
<dbReference type="InterPro" id="IPR013103">
    <property type="entry name" value="RVT_2"/>
</dbReference>
<dbReference type="SUPFAM" id="SSF56672">
    <property type="entry name" value="DNA/RNA polymerases"/>
    <property type="match status" value="1"/>
</dbReference>
<evidence type="ECO:0000259" key="1">
    <source>
        <dbReference type="Pfam" id="PF07727"/>
    </source>
</evidence>
<gene>
    <name evidence="2" type="primary">RE1_109</name>
    <name evidence="2" type="ORF">CK203_093238</name>
</gene>